<keyword evidence="1" id="KW-0472">Membrane</keyword>
<evidence type="ECO:0000256" key="1">
    <source>
        <dbReference type="SAM" id="Phobius"/>
    </source>
</evidence>
<name>A0ABR9X3Z2_9RHOB</name>
<keyword evidence="3" id="KW-1185">Reference proteome</keyword>
<keyword evidence="1" id="KW-1133">Transmembrane helix</keyword>
<evidence type="ECO:0008006" key="4">
    <source>
        <dbReference type="Google" id="ProtNLM"/>
    </source>
</evidence>
<evidence type="ECO:0000313" key="3">
    <source>
        <dbReference type="Proteomes" id="UP000607796"/>
    </source>
</evidence>
<gene>
    <name evidence="2" type="ORF">IQ782_15630</name>
</gene>
<proteinExistence type="predicted"/>
<dbReference type="EMBL" id="JADFFK010000011">
    <property type="protein sequence ID" value="MBE9638284.1"/>
    <property type="molecule type" value="Genomic_DNA"/>
</dbReference>
<organism evidence="2 3">
    <name type="scientific">Salipiger mangrovisoli</name>
    <dbReference type="NCBI Taxonomy" id="2865933"/>
    <lineage>
        <taxon>Bacteria</taxon>
        <taxon>Pseudomonadati</taxon>
        <taxon>Pseudomonadota</taxon>
        <taxon>Alphaproteobacteria</taxon>
        <taxon>Rhodobacterales</taxon>
        <taxon>Roseobacteraceae</taxon>
        <taxon>Salipiger</taxon>
    </lineage>
</organism>
<evidence type="ECO:0000313" key="2">
    <source>
        <dbReference type="EMBL" id="MBE9638284.1"/>
    </source>
</evidence>
<feature type="transmembrane region" description="Helical" evidence="1">
    <location>
        <begin position="81"/>
        <end position="107"/>
    </location>
</feature>
<dbReference type="Proteomes" id="UP000607796">
    <property type="component" value="Unassembled WGS sequence"/>
</dbReference>
<accession>A0ABR9X3Z2</accession>
<dbReference type="RefSeq" id="WP_194135586.1">
    <property type="nucleotide sequence ID" value="NZ_JADFFK010000011.1"/>
</dbReference>
<comment type="caution">
    <text evidence="2">The sequence shown here is derived from an EMBL/GenBank/DDBJ whole genome shotgun (WGS) entry which is preliminary data.</text>
</comment>
<feature type="transmembrane region" description="Helical" evidence="1">
    <location>
        <begin position="43"/>
        <end position="61"/>
    </location>
</feature>
<reference evidence="2 3" key="1">
    <citation type="journal article" date="2021" name="Int. J. Syst. Evol. Microbiol.">
        <title>Salipiger mangrovisoli sp. nov., isolated from mangrove soil and the proposal for the reclassification of Paraphaeobacter pallidus as Salipiger pallidus comb. nov.</title>
        <authorList>
            <person name="Du J."/>
            <person name="Liu Y."/>
            <person name="Pei T."/>
            <person name="Deng M.R."/>
            <person name="Zhu H."/>
        </authorList>
    </citation>
    <scope>NUCLEOTIDE SEQUENCE [LARGE SCALE GENOMIC DNA]</scope>
    <source>
        <strain evidence="2 3">6D45A</strain>
    </source>
</reference>
<feature type="transmembrane region" description="Helical" evidence="1">
    <location>
        <begin position="154"/>
        <end position="176"/>
    </location>
</feature>
<protein>
    <recommendedName>
        <fullName evidence="4">DUF2254 domain-containing protein</fullName>
    </recommendedName>
</protein>
<feature type="transmembrane region" description="Helical" evidence="1">
    <location>
        <begin position="128"/>
        <end position="148"/>
    </location>
</feature>
<keyword evidence="1" id="KW-0812">Transmembrane</keyword>
<sequence>MGQKLTQLARQLRFRFLQEYALLCHKLAKMHFRFAEWRKHNSTRLVIVIWAALAALSLATVTDVQQHLGPLFTTEARLAAFTSALITLGGALVGAAAIVSSLVLFSMQVNIERMPHGLFRKLSQDPRLLAAFAGTFIFALAISGISLFVSQERIGLVTLGTVWLIGLILALFLYGYRRALLLVNPLKQLEIIVLQSERDLRMWGKRATRTGPLIAGEAPQVGEPEKHKFDTARLIFFQKNPSWTLEATKSVQYAVSFARRYAEQGDHEVSAAAINAILAINNAYISTKGRTFIASNPFADADLSTDAFINHTLECLRQTGHIAVARGDEQLTRQNLQAITRLAILYLNISYSSSRASRTHTHLATNYLTNEVQQLLPLNRPDIIMEGVRQMGTCAARLMRTEEPDSILDLVRDIGSIACTGVTRENYRPIISTGVAQLAMLSGQLLTLKEHDVGLAADAIRNAMANISRLVISLPSVGPFDHSSHYLSPFYSGALLNRLVKIANGLAEAPADDEAAKNVIWNLSNWADGTQSSAKEQMLYAIEKRSNFAFETFTWLHHMANVLISAAASPACDASLSNDLRNIAQRLLGVFTFIPTDKETLGFVGSYDIAETLYEAASFAEDNDASEVSEAVAGYLLSWAFRASTHKTGWHTLEHAIYALATLALKSPDPTFRSAVLLGNIKKKLDLGAAPDPAIRTDVAKNIRDCANTLHSGAHHTSLIEEDMLEVDHSKLEPLLRDIADLLAPLP</sequence>